<dbReference type="InterPro" id="IPR036412">
    <property type="entry name" value="HAD-like_sf"/>
</dbReference>
<comment type="similarity">
    <text evidence="2">Belongs to the HAD-like hydrolase superfamily. CbbY/CbbZ/Gph/YieH family.</text>
</comment>
<comment type="cofactor">
    <cofactor evidence="1">
        <name>Mg(2+)</name>
        <dbReference type="ChEBI" id="CHEBI:18420"/>
    </cofactor>
</comment>
<dbReference type="GO" id="GO:0046872">
    <property type="term" value="F:metal ion binding"/>
    <property type="evidence" value="ECO:0007669"/>
    <property type="project" value="UniProtKB-KW"/>
</dbReference>
<gene>
    <name evidence="6" type="ORF">BIT28_27730</name>
</gene>
<evidence type="ECO:0000313" key="7">
    <source>
        <dbReference type="Proteomes" id="UP000186905"/>
    </source>
</evidence>
<dbReference type="GO" id="GO:0016787">
    <property type="term" value="F:hydrolase activity"/>
    <property type="evidence" value="ECO:0007669"/>
    <property type="project" value="UniProtKB-KW"/>
</dbReference>
<keyword evidence="7" id="KW-1185">Reference proteome</keyword>
<dbReference type="SFLD" id="SFLDG01129">
    <property type="entry name" value="C1.5:_HAD__Beta-PGM__Phosphata"/>
    <property type="match status" value="1"/>
</dbReference>
<keyword evidence="5" id="KW-0119">Carbohydrate metabolism</keyword>
<sequence length="228" mass="25652">MQAICFDFDGTLVDSEVFHADNWSNYLAINGIEMPSAQFLSEFAGVTWDKVAAALQTRFSLDLSIEQMLVQMEHRTRDALMKGTIPAKTGVDNMLHQLHGQLPLAVVTGAPREYVEGILHRHGWLDLFDYVFCGEDVDNNKPEPDIYHHACNTLGYCSSQVIAIEDSFTGVQSAYNAGLKVVLVNTEQHDWYITPDYHFETMTQAHSVVADLIRRPRDAAEKNEVVYA</sequence>
<dbReference type="STRING" id="1903952.BIT28_27730"/>
<dbReference type="OrthoDB" id="9800058at2"/>
<keyword evidence="6" id="KW-0378">Hydrolase</keyword>
<evidence type="ECO:0000256" key="5">
    <source>
        <dbReference type="ARBA" id="ARBA00023277"/>
    </source>
</evidence>
<dbReference type="EMBL" id="MJIL01000042">
    <property type="protein sequence ID" value="OLQ81389.1"/>
    <property type="molecule type" value="Genomic_DNA"/>
</dbReference>
<name>A0A1Q9H1A3_9GAMM</name>
<organism evidence="6 7">
    <name type="scientific">Photobacterium proteolyticum</name>
    <dbReference type="NCBI Taxonomy" id="1903952"/>
    <lineage>
        <taxon>Bacteria</taxon>
        <taxon>Pseudomonadati</taxon>
        <taxon>Pseudomonadota</taxon>
        <taxon>Gammaproteobacteria</taxon>
        <taxon>Vibrionales</taxon>
        <taxon>Vibrionaceae</taxon>
        <taxon>Photobacterium</taxon>
    </lineage>
</organism>
<keyword evidence="4" id="KW-0460">Magnesium</keyword>
<evidence type="ECO:0000256" key="4">
    <source>
        <dbReference type="ARBA" id="ARBA00022842"/>
    </source>
</evidence>
<dbReference type="InterPro" id="IPR006439">
    <property type="entry name" value="HAD-SF_hydro_IA"/>
</dbReference>
<dbReference type="Gene3D" id="3.40.50.1000">
    <property type="entry name" value="HAD superfamily/HAD-like"/>
    <property type="match status" value="1"/>
</dbReference>
<proteinExistence type="inferred from homology"/>
<comment type="caution">
    <text evidence="6">The sequence shown here is derived from an EMBL/GenBank/DDBJ whole genome shotgun (WGS) entry which is preliminary data.</text>
</comment>
<keyword evidence="3" id="KW-0479">Metal-binding</keyword>
<dbReference type="PANTHER" id="PTHR46193:SF18">
    <property type="entry name" value="HEXITOL PHOSPHATASE B"/>
    <property type="match status" value="1"/>
</dbReference>
<dbReference type="SFLD" id="SFLDS00003">
    <property type="entry name" value="Haloacid_Dehalogenase"/>
    <property type="match status" value="1"/>
</dbReference>
<evidence type="ECO:0000256" key="3">
    <source>
        <dbReference type="ARBA" id="ARBA00022723"/>
    </source>
</evidence>
<accession>A0A1Q9H1A3</accession>
<dbReference type="InterPro" id="IPR041492">
    <property type="entry name" value="HAD_2"/>
</dbReference>
<reference evidence="6 7" key="1">
    <citation type="submission" date="2016-09" db="EMBL/GenBank/DDBJ databases">
        <title>Photobacterium proteolyticum sp. nov. a protease producing bacterium isolated from ocean sediments of Laizhou Bay.</title>
        <authorList>
            <person name="Li Y."/>
        </authorList>
    </citation>
    <scope>NUCLEOTIDE SEQUENCE [LARGE SCALE GENOMIC DNA]</scope>
    <source>
        <strain evidence="6 7">13-12</strain>
    </source>
</reference>
<evidence type="ECO:0000256" key="2">
    <source>
        <dbReference type="ARBA" id="ARBA00006171"/>
    </source>
</evidence>
<dbReference type="Gene3D" id="1.10.150.240">
    <property type="entry name" value="Putative phosphatase, domain 2"/>
    <property type="match status" value="1"/>
</dbReference>
<protein>
    <submittedName>
        <fullName evidence="6">HAD family hydrolase</fullName>
    </submittedName>
</protein>
<evidence type="ECO:0000313" key="6">
    <source>
        <dbReference type="EMBL" id="OLQ81389.1"/>
    </source>
</evidence>
<dbReference type="Proteomes" id="UP000186905">
    <property type="component" value="Unassembled WGS sequence"/>
</dbReference>
<dbReference type="RefSeq" id="WP_075761964.1">
    <property type="nucleotide sequence ID" value="NZ_MJIL01000042.1"/>
</dbReference>
<dbReference type="NCBIfam" id="TIGR01509">
    <property type="entry name" value="HAD-SF-IA-v3"/>
    <property type="match status" value="1"/>
</dbReference>
<dbReference type="AlphaFoldDB" id="A0A1Q9H1A3"/>
<dbReference type="InterPro" id="IPR023198">
    <property type="entry name" value="PGP-like_dom2"/>
</dbReference>
<dbReference type="SUPFAM" id="SSF56784">
    <property type="entry name" value="HAD-like"/>
    <property type="match status" value="1"/>
</dbReference>
<dbReference type="InterPro" id="IPR023214">
    <property type="entry name" value="HAD_sf"/>
</dbReference>
<evidence type="ECO:0000256" key="1">
    <source>
        <dbReference type="ARBA" id="ARBA00001946"/>
    </source>
</evidence>
<dbReference type="Pfam" id="PF13419">
    <property type="entry name" value="HAD_2"/>
    <property type="match status" value="1"/>
</dbReference>
<dbReference type="InterPro" id="IPR051600">
    <property type="entry name" value="Beta-PGM-like"/>
</dbReference>
<dbReference type="PANTHER" id="PTHR46193">
    <property type="entry name" value="6-PHOSPHOGLUCONATE PHOSPHATASE"/>
    <property type="match status" value="1"/>
</dbReference>